<evidence type="ECO:0000313" key="1">
    <source>
        <dbReference type="EMBL" id="PTQ50161.1"/>
    </source>
</evidence>
<proteinExistence type="predicted"/>
<dbReference type="InterPro" id="IPR012337">
    <property type="entry name" value="RNaseH-like_sf"/>
</dbReference>
<organism evidence="1 2">
    <name type="scientific">Marchantia polymorpha</name>
    <name type="common">Common liverwort</name>
    <name type="synonym">Marchantia aquatica</name>
    <dbReference type="NCBI Taxonomy" id="3197"/>
    <lineage>
        <taxon>Eukaryota</taxon>
        <taxon>Viridiplantae</taxon>
        <taxon>Streptophyta</taxon>
        <taxon>Embryophyta</taxon>
        <taxon>Marchantiophyta</taxon>
        <taxon>Marchantiopsida</taxon>
        <taxon>Marchantiidae</taxon>
        <taxon>Marchantiales</taxon>
        <taxon>Marchantiaceae</taxon>
        <taxon>Marchantia</taxon>
    </lineage>
</organism>
<protein>
    <submittedName>
        <fullName evidence="1">Uncharacterized protein</fullName>
    </submittedName>
</protein>
<keyword evidence="2" id="KW-1185">Reference proteome</keyword>
<accession>A0A2R6XVM9</accession>
<reference evidence="2" key="1">
    <citation type="journal article" date="2017" name="Cell">
        <title>Insights into land plant evolution garnered from the Marchantia polymorpha genome.</title>
        <authorList>
            <person name="Bowman J.L."/>
            <person name="Kohchi T."/>
            <person name="Yamato K.T."/>
            <person name="Jenkins J."/>
            <person name="Shu S."/>
            <person name="Ishizaki K."/>
            <person name="Yamaoka S."/>
            <person name="Nishihama R."/>
            <person name="Nakamura Y."/>
            <person name="Berger F."/>
            <person name="Adam C."/>
            <person name="Aki S.S."/>
            <person name="Althoff F."/>
            <person name="Araki T."/>
            <person name="Arteaga-Vazquez M.A."/>
            <person name="Balasubrmanian S."/>
            <person name="Barry K."/>
            <person name="Bauer D."/>
            <person name="Boehm C.R."/>
            <person name="Briginshaw L."/>
            <person name="Caballero-Perez J."/>
            <person name="Catarino B."/>
            <person name="Chen F."/>
            <person name="Chiyoda S."/>
            <person name="Chovatia M."/>
            <person name="Davies K.M."/>
            <person name="Delmans M."/>
            <person name="Demura T."/>
            <person name="Dierschke T."/>
            <person name="Dolan L."/>
            <person name="Dorantes-Acosta A.E."/>
            <person name="Eklund D.M."/>
            <person name="Florent S.N."/>
            <person name="Flores-Sandoval E."/>
            <person name="Fujiyama A."/>
            <person name="Fukuzawa H."/>
            <person name="Galik B."/>
            <person name="Grimanelli D."/>
            <person name="Grimwood J."/>
            <person name="Grossniklaus U."/>
            <person name="Hamada T."/>
            <person name="Haseloff J."/>
            <person name="Hetherington A.J."/>
            <person name="Higo A."/>
            <person name="Hirakawa Y."/>
            <person name="Hundley H.N."/>
            <person name="Ikeda Y."/>
            <person name="Inoue K."/>
            <person name="Inoue S.I."/>
            <person name="Ishida S."/>
            <person name="Jia Q."/>
            <person name="Kakita M."/>
            <person name="Kanazawa T."/>
            <person name="Kawai Y."/>
            <person name="Kawashima T."/>
            <person name="Kennedy M."/>
            <person name="Kinose K."/>
            <person name="Kinoshita T."/>
            <person name="Kohara Y."/>
            <person name="Koide E."/>
            <person name="Komatsu K."/>
            <person name="Kopischke S."/>
            <person name="Kubo M."/>
            <person name="Kyozuka J."/>
            <person name="Lagercrantz U."/>
            <person name="Lin S.S."/>
            <person name="Lindquist E."/>
            <person name="Lipzen A.M."/>
            <person name="Lu C.W."/>
            <person name="De Luna E."/>
            <person name="Martienssen R.A."/>
            <person name="Minamino N."/>
            <person name="Mizutani M."/>
            <person name="Mizutani M."/>
            <person name="Mochizuki N."/>
            <person name="Monte I."/>
            <person name="Mosher R."/>
            <person name="Nagasaki H."/>
            <person name="Nakagami H."/>
            <person name="Naramoto S."/>
            <person name="Nishitani K."/>
            <person name="Ohtani M."/>
            <person name="Okamoto T."/>
            <person name="Okumura M."/>
            <person name="Phillips J."/>
            <person name="Pollak B."/>
            <person name="Reinders A."/>
            <person name="Rovekamp M."/>
            <person name="Sano R."/>
            <person name="Sawa S."/>
            <person name="Schmid M.W."/>
            <person name="Shirakawa M."/>
            <person name="Solano R."/>
            <person name="Spunde A."/>
            <person name="Suetsugu N."/>
            <person name="Sugano S."/>
            <person name="Sugiyama A."/>
            <person name="Sun R."/>
            <person name="Suzuki Y."/>
            <person name="Takenaka M."/>
            <person name="Takezawa D."/>
            <person name="Tomogane H."/>
            <person name="Tsuzuki M."/>
            <person name="Ueda T."/>
            <person name="Umeda M."/>
            <person name="Ward J.M."/>
            <person name="Watanabe Y."/>
            <person name="Yazaki K."/>
            <person name="Yokoyama R."/>
            <person name="Yoshitake Y."/>
            <person name="Yotsui I."/>
            <person name="Zachgo S."/>
            <person name="Schmutz J."/>
        </authorList>
    </citation>
    <scope>NUCLEOTIDE SEQUENCE [LARGE SCALE GENOMIC DNA]</scope>
    <source>
        <strain evidence="2">Tak-1</strain>
    </source>
</reference>
<dbReference type="Proteomes" id="UP000244005">
    <property type="component" value="Unassembled WGS sequence"/>
</dbReference>
<dbReference type="EMBL" id="KZ772673">
    <property type="protein sequence ID" value="PTQ50161.1"/>
    <property type="molecule type" value="Genomic_DNA"/>
</dbReference>
<dbReference type="AlphaFoldDB" id="A0A2R6XVM9"/>
<dbReference type="PANTHER" id="PTHR37067:SF3">
    <property type="entry name" value="PX DOMAIN-CONTAINING PROTEIN"/>
    <property type="match status" value="1"/>
</dbReference>
<dbReference type="OrthoDB" id="121814at2759"/>
<sequence>MVSRKRTTPFQEKHCIQFGLEIAGRDIKKLFGLEIAGRDIKKLVICVQCRFCVHFGRDGDDVGRKRARSNAICYFSPPYRPELYRKHLENQHSSEWAEYCRLPPDEQRVYFDKSKNTTMSSFCHSASDVLHFTIGKKTCEHNFVLTTIAEPIVNLIEDLFFHPDDDAADRDQESITKANAMKLFKRDEAVIEQHRRCTKNPKLSGISDHMMSQFVRVVVAVDLQFLSKILSRSDVWAFLIACDGYSHFGISSLDIRIRLSVEGVLYNFHLVLVPFYDRHTALNIFNLNVKVLDVLYSQWREKLLSVSNDGENTMTCRHGGLVTLLGKEAENHILRIWCPPHQIDLVIKGCTKRMDGGDFYKTAHAFSVHLRAQQNLATAMGGTKCPKDTTRWVAFGKLIKWILQHRVKLFNHIESTNPIQSPSKPWWIMATAVTSMFDTVAVTFAILQSRDLVLSKQQGEIDNLILRLCNSMCIRHEDIDKSFLEINQTNFYKLDAWWISMETIVGHVKDQGSWARDMFSSFTNDVKAATLGGIAKFAIELIIGLKKVRAERDSNNNASNEDAPPFWTAAQIEEVEADHRDLIKTYENEETVRRTIDRHDLKTMFNEAWDSLKDRFKTLRCFCSGLATAFANTTSVESDFSVLKWEVDSNRTSLTNLTIEGIFQSKQHELLSQI</sequence>
<evidence type="ECO:0000313" key="2">
    <source>
        <dbReference type="Proteomes" id="UP000244005"/>
    </source>
</evidence>
<dbReference type="SUPFAM" id="SSF53098">
    <property type="entry name" value="Ribonuclease H-like"/>
    <property type="match status" value="1"/>
</dbReference>
<name>A0A2R6XVM9_MARPO</name>
<gene>
    <name evidence="1" type="ORF">MARPO_0001s0196</name>
</gene>
<dbReference type="PANTHER" id="PTHR37067">
    <property type="entry name" value="PX DOMAIN-CONTAINING PROTEIN"/>
    <property type="match status" value="1"/>
</dbReference>